<keyword evidence="2" id="KW-1185">Reference proteome</keyword>
<evidence type="ECO:0000313" key="1">
    <source>
        <dbReference type="EMBL" id="KAK9155245.1"/>
    </source>
</evidence>
<dbReference type="Proteomes" id="UP001417504">
    <property type="component" value="Unassembled WGS sequence"/>
</dbReference>
<gene>
    <name evidence="1" type="ORF">Sjap_002725</name>
</gene>
<dbReference type="EMBL" id="JBBNAE010000001">
    <property type="protein sequence ID" value="KAK9155245.1"/>
    <property type="molecule type" value="Genomic_DNA"/>
</dbReference>
<dbReference type="AlphaFoldDB" id="A0AAP0PUE2"/>
<name>A0AAP0PUE2_9MAGN</name>
<sequence>MGENDVGDMVVGRNDVGGCGFGGNDVMDVVVGGNDVGEVVVCGNGVGDVIMGANDVGDVFMGGNDVGDGMDQGPIASPDVEYEHGDVNKVDIEGITLEGKDVMAPNSTTLELGAARLRLAQTPKPASLSPQAYLMAWKRWCESKHAFKSRLSKLTSALNKIAKDATYGLTLVHNDMKTMQLRMNELVERIESSKVVVRNFLDHFNPLLARYEYQLHEREKCKAWMCRFQPNKVNLD</sequence>
<accession>A0AAP0PUE2</accession>
<protein>
    <submittedName>
        <fullName evidence="1">Uncharacterized protein</fullName>
    </submittedName>
</protein>
<reference evidence="1 2" key="1">
    <citation type="submission" date="2024-01" db="EMBL/GenBank/DDBJ databases">
        <title>Genome assemblies of Stephania.</title>
        <authorList>
            <person name="Yang L."/>
        </authorList>
    </citation>
    <scope>NUCLEOTIDE SEQUENCE [LARGE SCALE GENOMIC DNA]</scope>
    <source>
        <strain evidence="1">QJT</strain>
        <tissue evidence="1">Leaf</tissue>
    </source>
</reference>
<proteinExistence type="predicted"/>
<comment type="caution">
    <text evidence="1">The sequence shown here is derived from an EMBL/GenBank/DDBJ whole genome shotgun (WGS) entry which is preliminary data.</text>
</comment>
<evidence type="ECO:0000313" key="2">
    <source>
        <dbReference type="Proteomes" id="UP001417504"/>
    </source>
</evidence>
<organism evidence="1 2">
    <name type="scientific">Stephania japonica</name>
    <dbReference type="NCBI Taxonomy" id="461633"/>
    <lineage>
        <taxon>Eukaryota</taxon>
        <taxon>Viridiplantae</taxon>
        <taxon>Streptophyta</taxon>
        <taxon>Embryophyta</taxon>
        <taxon>Tracheophyta</taxon>
        <taxon>Spermatophyta</taxon>
        <taxon>Magnoliopsida</taxon>
        <taxon>Ranunculales</taxon>
        <taxon>Menispermaceae</taxon>
        <taxon>Menispermoideae</taxon>
        <taxon>Cissampelideae</taxon>
        <taxon>Stephania</taxon>
    </lineage>
</organism>